<sequence>MTEKGYEMERQRNLVKQSTEVNKKYVDTAQKLNTALNTFNAIKVDDSATREEFEASRKQALATAEGFRQALKAKLAFTR</sequence>
<evidence type="ECO:0000313" key="1">
    <source>
        <dbReference type="EMBL" id="DAE05563.1"/>
    </source>
</evidence>
<name>A0A8S5PGJ3_9CAUD</name>
<dbReference type="EMBL" id="BK015412">
    <property type="protein sequence ID" value="DAE05563.1"/>
    <property type="molecule type" value="Genomic_DNA"/>
</dbReference>
<proteinExistence type="predicted"/>
<reference evidence="1" key="1">
    <citation type="journal article" date="2021" name="Proc. Natl. Acad. Sci. U.S.A.">
        <title>A Catalog of Tens of Thousands of Viruses from Human Metagenomes Reveals Hidden Associations with Chronic Diseases.</title>
        <authorList>
            <person name="Tisza M.J."/>
            <person name="Buck C.B."/>
        </authorList>
    </citation>
    <scope>NUCLEOTIDE SEQUENCE</scope>
    <source>
        <strain evidence="1">CtuQh21</strain>
    </source>
</reference>
<accession>A0A8S5PGJ3</accession>
<protein>
    <submittedName>
        <fullName evidence="1">Uncharacterized protein</fullName>
    </submittedName>
</protein>
<organism evidence="1">
    <name type="scientific">Podoviridae sp. ctuQh21</name>
    <dbReference type="NCBI Taxonomy" id="2825284"/>
    <lineage>
        <taxon>Viruses</taxon>
        <taxon>Duplodnaviria</taxon>
        <taxon>Heunggongvirae</taxon>
        <taxon>Uroviricota</taxon>
        <taxon>Caudoviricetes</taxon>
    </lineage>
</organism>